<evidence type="ECO:0000313" key="2">
    <source>
        <dbReference type="EMBL" id="PMD59250.1"/>
    </source>
</evidence>
<keyword evidence="3" id="KW-1185">Reference proteome</keyword>
<sequence>MSFTTRFQPNWHERQVAARTDIESGNLRACSWSLSAPREVMDLVRSTSASRVRSVMGDATFILFPKFPTELRGMIWHYSLSSQLVELFWDESIGVCKSSCPPPAALSVNKESREVALECYKLCFGTSVAPAKIYFDMTVDELYLGIGNIVASSDGLLDGVLSALAPEDVSQIRHLIIDSDILQDNPLPSTGIQGLADSLQSITIIKPESRGDFVSELVNTKPVEHDVWLFGEDGRTRRWPDRTIKEGREQTWEVKDEFTSEEFEKLMVGPNGFRTLPRFVTQERLKQDERWAKRMDFLQKTVLWVNGCLYARDGLIEKLIAMEDLDTAIYTKLSLLVSGRSEWVLDPLLVYAYQTTCVCPVGHMKKDQVPDWYPDVSGVDLRSLLKKVEGTGSS</sequence>
<name>A0A2J6T8A0_9HELO</name>
<evidence type="ECO:0000313" key="3">
    <source>
        <dbReference type="Proteomes" id="UP000235371"/>
    </source>
</evidence>
<dbReference type="PANTHER" id="PTHR35910:SF6">
    <property type="entry name" value="2EXR DOMAIN-CONTAINING PROTEIN"/>
    <property type="match status" value="1"/>
</dbReference>
<feature type="domain" description="2EXR" evidence="1">
    <location>
        <begin position="61"/>
        <end position="140"/>
    </location>
</feature>
<dbReference type="InParanoid" id="A0A2J6T8A0"/>
<dbReference type="EMBL" id="KZ613817">
    <property type="protein sequence ID" value="PMD59250.1"/>
    <property type="molecule type" value="Genomic_DNA"/>
</dbReference>
<dbReference type="InterPro" id="IPR045518">
    <property type="entry name" value="2EXR"/>
</dbReference>
<proteinExistence type="predicted"/>
<gene>
    <name evidence="2" type="ORF">K444DRAFT_630862</name>
</gene>
<evidence type="ECO:0000259" key="1">
    <source>
        <dbReference type="Pfam" id="PF20150"/>
    </source>
</evidence>
<protein>
    <recommendedName>
        <fullName evidence="1">2EXR domain-containing protein</fullName>
    </recommendedName>
</protein>
<dbReference type="AlphaFoldDB" id="A0A2J6T8A0"/>
<accession>A0A2J6T8A0</accession>
<dbReference type="GeneID" id="36591347"/>
<organism evidence="2 3">
    <name type="scientific">Hyaloscypha bicolor E</name>
    <dbReference type="NCBI Taxonomy" id="1095630"/>
    <lineage>
        <taxon>Eukaryota</taxon>
        <taxon>Fungi</taxon>
        <taxon>Dikarya</taxon>
        <taxon>Ascomycota</taxon>
        <taxon>Pezizomycotina</taxon>
        <taxon>Leotiomycetes</taxon>
        <taxon>Helotiales</taxon>
        <taxon>Hyaloscyphaceae</taxon>
        <taxon>Hyaloscypha</taxon>
        <taxon>Hyaloscypha bicolor</taxon>
    </lineage>
</organism>
<dbReference type="Proteomes" id="UP000235371">
    <property type="component" value="Unassembled WGS sequence"/>
</dbReference>
<dbReference type="RefSeq" id="XP_024736154.1">
    <property type="nucleotide sequence ID" value="XM_024883270.1"/>
</dbReference>
<reference evidence="2 3" key="1">
    <citation type="submission" date="2016-04" db="EMBL/GenBank/DDBJ databases">
        <title>A degradative enzymes factory behind the ericoid mycorrhizal symbiosis.</title>
        <authorList>
            <consortium name="DOE Joint Genome Institute"/>
            <person name="Martino E."/>
            <person name="Morin E."/>
            <person name="Grelet G."/>
            <person name="Kuo A."/>
            <person name="Kohler A."/>
            <person name="Daghino S."/>
            <person name="Barry K."/>
            <person name="Choi C."/>
            <person name="Cichocki N."/>
            <person name="Clum A."/>
            <person name="Copeland A."/>
            <person name="Hainaut M."/>
            <person name="Haridas S."/>
            <person name="Labutti K."/>
            <person name="Lindquist E."/>
            <person name="Lipzen A."/>
            <person name="Khouja H.-R."/>
            <person name="Murat C."/>
            <person name="Ohm R."/>
            <person name="Olson A."/>
            <person name="Spatafora J."/>
            <person name="Veneault-Fourrey C."/>
            <person name="Henrissat B."/>
            <person name="Grigoriev I."/>
            <person name="Martin F."/>
            <person name="Perotto S."/>
        </authorList>
    </citation>
    <scope>NUCLEOTIDE SEQUENCE [LARGE SCALE GENOMIC DNA]</scope>
    <source>
        <strain evidence="2 3">E</strain>
    </source>
</reference>
<dbReference type="Pfam" id="PF20150">
    <property type="entry name" value="2EXR"/>
    <property type="match status" value="1"/>
</dbReference>
<dbReference type="OrthoDB" id="3557569at2759"/>
<dbReference type="PANTHER" id="PTHR35910">
    <property type="entry name" value="2EXR DOMAIN-CONTAINING PROTEIN"/>
    <property type="match status" value="1"/>
</dbReference>